<dbReference type="AlphaFoldDB" id="A0A1J5R4Y8"/>
<dbReference type="NCBIfam" id="TIGR01909">
    <property type="entry name" value="C_GCAxxG_C_C"/>
    <property type="match status" value="1"/>
</dbReference>
<comment type="caution">
    <text evidence="1">The sequence shown here is derived from an EMBL/GenBank/DDBJ whole genome shotgun (WGS) entry which is preliminary data.</text>
</comment>
<evidence type="ECO:0000313" key="1">
    <source>
        <dbReference type="EMBL" id="OIQ84787.1"/>
    </source>
</evidence>
<sequence>MSVRPPFILDRPLGAEASGVGAAKDDGAALPEFPAAVSADAEGAADGGQCAVELEHMNPACPSIAEEKFLAGYNCAQAVLYSTAGNLGIEKNTALKVACGFGAGYGRAQEVCGAVSGAVMAIGLKHGRGEREEKSRTEDTYRRTREFIAHFKQRHGSIQCRELIGCDLQTPEGQQSFKDRDLLHTTCARCVRTAAEWVASAS</sequence>
<dbReference type="EMBL" id="MLJW01000592">
    <property type="protein sequence ID" value="OIQ84787.1"/>
    <property type="molecule type" value="Genomic_DNA"/>
</dbReference>
<organism evidence="1">
    <name type="scientific">mine drainage metagenome</name>
    <dbReference type="NCBI Taxonomy" id="410659"/>
    <lineage>
        <taxon>unclassified sequences</taxon>
        <taxon>metagenomes</taxon>
        <taxon>ecological metagenomes</taxon>
    </lineage>
</organism>
<dbReference type="InterPro" id="IPR010181">
    <property type="entry name" value="CGCAxxGCC_motif"/>
</dbReference>
<reference evidence="1" key="1">
    <citation type="submission" date="2016-10" db="EMBL/GenBank/DDBJ databases">
        <title>Sequence of Gallionella enrichment culture.</title>
        <authorList>
            <person name="Poehlein A."/>
            <person name="Muehling M."/>
            <person name="Daniel R."/>
        </authorList>
    </citation>
    <scope>NUCLEOTIDE SEQUENCE</scope>
</reference>
<accession>A0A1J5R4Y8</accession>
<protein>
    <submittedName>
        <fullName evidence="1">Putative redox-active protein</fullName>
    </submittedName>
</protein>
<dbReference type="Pfam" id="PF09719">
    <property type="entry name" value="C_GCAxxG_C_C"/>
    <property type="match status" value="1"/>
</dbReference>
<proteinExistence type="predicted"/>
<gene>
    <name evidence="1" type="ORF">GALL_334020</name>
</gene>
<name>A0A1J5R4Y8_9ZZZZ</name>